<comment type="caution">
    <text evidence="1">The sequence shown here is derived from an EMBL/GenBank/DDBJ whole genome shotgun (WGS) entry which is preliminary data.</text>
</comment>
<sequence length="100" mass="11148">MKTSLPHQQQFYVCTCVRAYIHKPKQQTGGLRILEEGSTYSNAEGSRRVEMFWGTEVKESGRPLVLTGSGSCMAIVFFERASQVLRQLSAAAGQEGAYNW</sequence>
<dbReference type="GeneID" id="94348891"/>
<dbReference type="KEGG" id="blac:94348891"/>
<name>A0A976IG38_BRELC</name>
<dbReference type="AlphaFoldDB" id="A0A976IG38"/>
<reference evidence="1 2" key="1">
    <citation type="journal article" date="2021" name="Genome Biol.">
        <title>AFLAP: assembly-free linkage analysis pipeline using k-mers from genome sequencing data.</title>
        <authorList>
            <person name="Fletcher K."/>
            <person name="Zhang L."/>
            <person name="Gil J."/>
            <person name="Han R."/>
            <person name="Cavanaugh K."/>
            <person name="Michelmore R."/>
        </authorList>
    </citation>
    <scope>NUCLEOTIDE SEQUENCE [LARGE SCALE GENOMIC DNA]</scope>
    <source>
        <strain evidence="1 2">SF5</strain>
    </source>
</reference>
<dbReference type="RefSeq" id="XP_067820121.1">
    <property type="nucleotide sequence ID" value="XM_067963220.1"/>
</dbReference>
<protein>
    <submittedName>
        <fullName evidence="1">Uncharacterized protein</fullName>
    </submittedName>
</protein>
<dbReference type="EMBL" id="SHOA02000069">
    <property type="protein sequence ID" value="TDH70622.1"/>
    <property type="molecule type" value="Genomic_DNA"/>
</dbReference>
<organism evidence="1 2">
    <name type="scientific">Bremia lactucae</name>
    <name type="common">Lettuce downy mildew</name>
    <dbReference type="NCBI Taxonomy" id="4779"/>
    <lineage>
        <taxon>Eukaryota</taxon>
        <taxon>Sar</taxon>
        <taxon>Stramenopiles</taxon>
        <taxon>Oomycota</taxon>
        <taxon>Peronosporomycetes</taxon>
        <taxon>Peronosporales</taxon>
        <taxon>Peronosporaceae</taxon>
        <taxon>Bremia</taxon>
    </lineage>
</organism>
<evidence type="ECO:0000313" key="1">
    <source>
        <dbReference type="EMBL" id="TDH70622.1"/>
    </source>
</evidence>
<dbReference type="Proteomes" id="UP000294530">
    <property type="component" value="Unassembled WGS sequence"/>
</dbReference>
<proteinExistence type="predicted"/>
<gene>
    <name evidence="1" type="ORF">CCR75_005137</name>
</gene>
<evidence type="ECO:0000313" key="2">
    <source>
        <dbReference type="Proteomes" id="UP000294530"/>
    </source>
</evidence>
<accession>A0A976IG38</accession>
<keyword evidence="2" id="KW-1185">Reference proteome</keyword>